<dbReference type="RefSeq" id="WP_092346193.1">
    <property type="nucleotide sequence ID" value="NZ_FNQN01000003.1"/>
</dbReference>
<gene>
    <name evidence="2" type="ORF">SAMN05660420_01449</name>
</gene>
<feature type="domain" description="DUF2779" evidence="1">
    <location>
        <begin position="295"/>
        <end position="419"/>
    </location>
</feature>
<dbReference type="InterPro" id="IPR012337">
    <property type="entry name" value="RNaseH-like_sf"/>
</dbReference>
<evidence type="ECO:0000259" key="1">
    <source>
        <dbReference type="Pfam" id="PF11074"/>
    </source>
</evidence>
<proteinExistence type="predicted"/>
<dbReference type="EMBL" id="FNQN01000003">
    <property type="protein sequence ID" value="SEA16650.1"/>
    <property type="molecule type" value="Genomic_DNA"/>
</dbReference>
<dbReference type="OrthoDB" id="9783873at2"/>
<dbReference type="STRING" id="37625.SAMN05660420_01449"/>
<dbReference type="Pfam" id="PF11074">
    <property type="entry name" value="DUF2779"/>
    <property type="match status" value="1"/>
</dbReference>
<dbReference type="InterPro" id="IPR021301">
    <property type="entry name" value="DUF2779"/>
</dbReference>
<accession>A0A1H3YYZ6</accession>
<dbReference type="AlphaFoldDB" id="A0A1H3YYZ6"/>
<evidence type="ECO:0000313" key="2">
    <source>
        <dbReference type="EMBL" id="SEA16650.1"/>
    </source>
</evidence>
<name>A0A1H3YYZ6_9BACT</name>
<keyword evidence="3" id="KW-1185">Reference proteome</keyword>
<evidence type="ECO:0000313" key="3">
    <source>
        <dbReference type="Proteomes" id="UP000199409"/>
    </source>
</evidence>
<protein>
    <recommendedName>
        <fullName evidence="1">DUF2779 domain-containing protein</fullName>
    </recommendedName>
</protein>
<reference evidence="2 3" key="1">
    <citation type="submission" date="2016-10" db="EMBL/GenBank/DDBJ databases">
        <authorList>
            <person name="de Groot N.N."/>
        </authorList>
    </citation>
    <scope>NUCLEOTIDE SEQUENCE [LARGE SCALE GENOMIC DNA]</scope>
    <source>
        <strain evidence="2 3">DSM 7343</strain>
    </source>
</reference>
<sequence>MSDKYFLSKSQYVRGMQCDKSLYLYKYHKELRDEISNAQKAVFASGTDVGVLAQQLFPDGVEVPYEGMSISEQVRMTRDEIAKGTKNIYEASFAFDGLFVKVDILHHGENGWELYEVKSSTSVKTVNYHDVSFQFYVVAGAGIQLSKACLVHINNQYVRNGDIEVDKLFTFNDMTNDVSGMQHNLPNVITKMRNMLDGDQPTTDIGPHCSDPYDCDFHGHCWQHIPKDSIFDLRGRGVDKFSFYQRGLIDFKDIPLSELNNSQRFQVKMHLSKGEQIDADGIRDFLDSLWYPLCHFDFETFMSPVPLHDGMRPYQAIPFQYSLHIQREEGAPIEHYEFLGEPNIDPRPTLIKAMLAQIPVDACVLAYNMAFEKTRIKEMSEDFPEYAEGLSNIHGRIRDLIVPFRKRYAYRWQQHGSNSIKNVLPAFIPDMSYQDLEISHGGMAMDAYHLMCAETDTQKLKSLRNNLFKYCERDTEAMVKLLQWLMKAKNTENLLY</sequence>
<dbReference type="SUPFAM" id="SSF53098">
    <property type="entry name" value="Ribonuclease H-like"/>
    <property type="match status" value="1"/>
</dbReference>
<dbReference type="Proteomes" id="UP000199409">
    <property type="component" value="Unassembled WGS sequence"/>
</dbReference>
<organism evidence="2 3">
    <name type="scientific">Desulfuromusa kysingii</name>
    <dbReference type="NCBI Taxonomy" id="37625"/>
    <lineage>
        <taxon>Bacteria</taxon>
        <taxon>Pseudomonadati</taxon>
        <taxon>Thermodesulfobacteriota</taxon>
        <taxon>Desulfuromonadia</taxon>
        <taxon>Desulfuromonadales</taxon>
        <taxon>Geopsychrobacteraceae</taxon>
        <taxon>Desulfuromusa</taxon>
    </lineage>
</organism>